<gene>
    <name evidence="1" type="ORF">HPB50_012207</name>
</gene>
<reference evidence="1" key="1">
    <citation type="submission" date="2020-05" db="EMBL/GenBank/DDBJ databases">
        <title>Large-scale comparative analyses of tick genomes elucidate their genetic diversity and vector capacities.</title>
        <authorList>
            <person name="Jia N."/>
            <person name="Wang J."/>
            <person name="Shi W."/>
            <person name="Du L."/>
            <person name="Sun Y."/>
            <person name="Zhan W."/>
            <person name="Jiang J."/>
            <person name="Wang Q."/>
            <person name="Zhang B."/>
            <person name="Ji P."/>
            <person name="Sakyi L.B."/>
            <person name="Cui X."/>
            <person name="Yuan T."/>
            <person name="Jiang B."/>
            <person name="Yang W."/>
            <person name="Lam T.T.-Y."/>
            <person name="Chang Q."/>
            <person name="Ding S."/>
            <person name="Wang X."/>
            <person name="Zhu J."/>
            <person name="Ruan X."/>
            <person name="Zhao L."/>
            <person name="Wei J."/>
            <person name="Que T."/>
            <person name="Du C."/>
            <person name="Cheng J."/>
            <person name="Dai P."/>
            <person name="Han X."/>
            <person name="Huang E."/>
            <person name="Gao Y."/>
            <person name="Liu J."/>
            <person name="Shao H."/>
            <person name="Ye R."/>
            <person name="Li L."/>
            <person name="Wei W."/>
            <person name="Wang X."/>
            <person name="Wang C."/>
            <person name="Yang T."/>
            <person name="Huo Q."/>
            <person name="Li W."/>
            <person name="Guo W."/>
            <person name="Chen H."/>
            <person name="Zhou L."/>
            <person name="Ni X."/>
            <person name="Tian J."/>
            <person name="Zhou Y."/>
            <person name="Sheng Y."/>
            <person name="Liu T."/>
            <person name="Pan Y."/>
            <person name="Xia L."/>
            <person name="Li J."/>
            <person name="Zhao F."/>
            <person name="Cao W."/>
        </authorList>
    </citation>
    <scope>NUCLEOTIDE SEQUENCE</scope>
    <source>
        <strain evidence="1">Hyas-2018</strain>
    </source>
</reference>
<dbReference type="Proteomes" id="UP000821845">
    <property type="component" value="Chromosome 3"/>
</dbReference>
<organism evidence="1 2">
    <name type="scientific">Hyalomma asiaticum</name>
    <name type="common">Tick</name>
    <dbReference type="NCBI Taxonomy" id="266040"/>
    <lineage>
        <taxon>Eukaryota</taxon>
        <taxon>Metazoa</taxon>
        <taxon>Ecdysozoa</taxon>
        <taxon>Arthropoda</taxon>
        <taxon>Chelicerata</taxon>
        <taxon>Arachnida</taxon>
        <taxon>Acari</taxon>
        <taxon>Parasitiformes</taxon>
        <taxon>Ixodida</taxon>
        <taxon>Ixodoidea</taxon>
        <taxon>Ixodidae</taxon>
        <taxon>Hyalomminae</taxon>
        <taxon>Hyalomma</taxon>
    </lineage>
</organism>
<protein>
    <submittedName>
        <fullName evidence="1">Uncharacterized protein</fullName>
    </submittedName>
</protein>
<accession>A0ACB7SQ04</accession>
<evidence type="ECO:0000313" key="1">
    <source>
        <dbReference type="EMBL" id="KAH6935999.1"/>
    </source>
</evidence>
<name>A0ACB7SQ04_HYAAI</name>
<proteinExistence type="predicted"/>
<evidence type="ECO:0000313" key="2">
    <source>
        <dbReference type="Proteomes" id="UP000821845"/>
    </source>
</evidence>
<keyword evidence="2" id="KW-1185">Reference proteome</keyword>
<comment type="caution">
    <text evidence="1">The sequence shown here is derived from an EMBL/GenBank/DDBJ whole genome shotgun (WGS) entry which is preliminary data.</text>
</comment>
<dbReference type="EMBL" id="CM023483">
    <property type="protein sequence ID" value="KAH6935999.1"/>
    <property type="molecule type" value="Genomic_DNA"/>
</dbReference>
<sequence>MPEHRGVENTEDGAAAKPGADAHLRVFLPPHKPTTQGESERVGGIEATEEIAGAPGKDGQADPRIFLRPAEPEVMVIAEAMFSSEKHLQKKSEIPEEKDMILVPKFLQEGTPPAGSIRERQLEKEIQPKPLTSEADMPLNEKGHLEDKAETPTKRYEKIVIVPREELATDTRAAMSTREVQLLVSQHEAAVAAVDPRKAPSDLTVERTEIAQMAQPAKERESSVGRKPIVEQIVVPVHNRPSYVEKHDASVTSSIERDLVAGAKEPTRSTPISKDDLHPAISSDWDVMSRESLQGRPGTRTADTQTELSTGVRSKDVREASTYAFLSEETEEVRKAPDDYLPLYLHRRTLNDKALARFATYPICDVSCTVYLLPTDQQSNQPVHSESSEAPYHLMTFNDYPQDASLRLTRTAASTKQPVSAQAISRLGTSHRFSGHGKITCGTMAQFRFVRLFYFMQDKLREALREFWGVQDRCGRAGVWGGDWFGPARRATYQCRPGGPAIAAVVDLDPGALLAAEPGA</sequence>